<dbReference type="STRING" id="1754191.A0A1Y1UZ90"/>
<dbReference type="SUPFAM" id="SSF54495">
    <property type="entry name" value="UBC-like"/>
    <property type="match status" value="1"/>
</dbReference>
<dbReference type="InterPro" id="IPR023313">
    <property type="entry name" value="UBQ-conjugating_AS"/>
</dbReference>
<feature type="active site" description="Glycyl thioester intermediate" evidence="3">
    <location>
        <position position="67"/>
    </location>
</feature>
<comment type="caution">
    <text evidence="6">The sequence shown here is derived from an EMBL/GenBank/DDBJ whole genome shotgun (WGS) entry which is preliminary data.</text>
</comment>
<evidence type="ECO:0000259" key="5">
    <source>
        <dbReference type="PROSITE" id="PS50127"/>
    </source>
</evidence>
<feature type="domain" description="UBC core" evidence="5">
    <location>
        <begin position="1"/>
        <end position="131"/>
    </location>
</feature>
<feature type="non-terminal residue" evidence="6">
    <location>
        <position position="1"/>
    </location>
</feature>
<reference evidence="6 7" key="2">
    <citation type="submission" date="2016-08" db="EMBL/GenBank/DDBJ databases">
        <title>Pervasive Adenine N6-methylation of Active Genes in Fungi.</title>
        <authorList>
            <consortium name="DOE Joint Genome Institute"/>
            <person name="Mondo S.J."/>
            <person name="Dannebaum R.O."/>
            <person name="Kuo R.C."/>
            <person name="Labutti K."/>
            <person name="Haridas S."/>
            <person name="Kuo A."/>
            <person name="Salamov A."/>
            <person name="Ahrendt S.R."/>
            <person name="Lipzen A."/>
            <person name="Sullivan W."/>
            <person name="Andreopoulos W.B."/>
            <person name="Clum A."/>
            <person name="Lindquist E."/>
            <person name="Daum C."/>
            <person name="Ramamoorthy G.K."/>
            <person name="Gryganskyi A."/>
            <person name="Culley D."/>
            <person name="Magnuson J.K."/>
            <person name="James T.Y."/>
            <person name="O'Malley M.A."/>
            <person name="Stajich J.E."/>
            <person name="Spatafora J.W."/>
            <person name="Visel A."/>
            <person name="Grigoriev I.V."/>
        </authorList>
    </citation>
    <scope>NUCLEOTIDE SEQUENCE [LARGE SCALE GENOMIC DNA]</scope>
    <source>
        <strain evidence="7">finn</strain>
    </source>
</reference>
<dbReference type="PROSITE" id="PS50127">
    <property type="entry name" value="UBC_2"/>
    <property type="match status" value="1"/>
</dbReference>
<evidence type="ECO:0000256" key="2">
    <source>
        <dbReference type="ARBA" id="ARBA00022786"/>
    </source>
</evidence>
<evidence type="ECO:0000313" key="6">
    <source>
        <dbReference type="EMBL" id="ORX43775.1"/>
    </source>
</evidence>
<dbReference type="SMART" id="SM00212">
    <property type="entry name" value="UBCc"/>
    <property type="match status" value="1"/>
</dbReference>
<dbReference type="GO" id="GO:0016740">
    <property type="term" value="F:transferase activity"/>
    <property type="evidence" value="ECO:0007669"/>
    <property type="project" value="UniProtKB-KW"/>
</dbReference>
<comment type="similarity">
    <text evidence="4">Belongs to the ubiquitin-conjugating enzyme family.</text>
</comment>
<sequence length="134" mass="14792">GIEANAVDGNYYHWKAKISGLKGTSWEGGIFSIEMNFNEEYDSVPPKIIFLTVPFHPNIDMTTGKPCVDFLDNDEIWKPGTTITGILQSMQLLLAEPVLDNAVNIFAAQAYSSSPHLYNQLVKDSVVASRKVEG</sequence>
<dbReference type="Pfam" id="PF00179">
    <property type="entry name" value="UQ_con"/>
    <property type="match status" value="1"/>
</dbReference>
<dbReference type="Gene3D" id="3.10.110.10">
    <property type="entry name" value="Ubiquitin Conjugating Enzyme"/>
    <property type="match status" value="1"/>
</dbReference>
<protein>
    <submittedName>
        <fullName evidence="6">UBC-like protein</fullName>
    </submittedName>
</protein>
<dbReference type="OrthoDB" id="9978460at2759"/>
<dbReference type="PANTHER" id="PTHR24067">
    <property type="entry name" value="UBIQUITIN-CONJUGATING ENZYME E2"/>
    <property type="match status" value="1"/>
</dbReference>
<accession>A0A1Y1UZ90</accession>
<dbReference type="EMBL" id="MCFH01000050">
    <property type="protein sequence ID" value="ORX43775.1"/>
    <property type="molecule type" value="Genomic_DNA"/>
</dbReference>
<proteinExistence type="inferred from homology"/>
<reference evidence="6 7" key="1">
    <citation type="submission" date="2016-08" db="EMBL/GenBank/DDBJ databases">
        <title>Genomes of anaerobic fungi encode conserved fungal cellulosomes for biomass hydrolysis.</title>
        <authorList>
            <consortium name="DOE Joint Genome Institute"/>
            <person name="Haitjema C.H."/>
            <person name="Gilmore S.P."/>
            <person name="Henske J.K."/>
            <person name="Solomon K.V."/>
            <person name="De Groot R."/>
            <person name="Kuo A."/>
            <person name="Mondo S.J."/>
            <person name="Salamov A.A."/>
            <person name="Labutti K."/>
            <person name="Zhao Z."/>
            <person name="Chiniquy J."/>
            <person name="Barry K."/>
            <person name="Brewer H.M."/>
            <person name="Purvine S.O."/>
            <person name="Wright A.T."/>
            <person name="Boxma B."/>
            <person name="Van Alen T."/>
            <person name="Hackstein J.H."/>
            <person name="Baker S.E."/>
            <person name="Grigoriev I.V."/>
            <person name="O'Malley M.A."/>
        </authorList>
    </citation>
    <scope>NUCLEOTIDE SEQUENCE [LARGE SCALE GENOMIC DNA]</scope>
    <source>
        <strain evidence="7">finn</strain>
    </source>
</reference>
<evidence type="ECO:0000256" key="3">
    <source>
        <dbReference type="PROSITE-ProRule" id="PRU10133"/>
    </source>
</evidence>
<keyword evidence="4" id="KW-0547">Nucleotide-binding</keyword>
<name>A0A1Y1UZ90_9FUNG</name>
<keyword evidence="7" id="KW-1185">Reference proteome</keyword>
<keyword evidence="1" id="KW-0808">Transferase</keyword>
<dbReference type="AlphaFoldDB" id="A0A1Y1UZ90"/>
<keyword evidence="2 4" id="KW-0833">Ubl conjugation pathway</keyword>
<gene>
    <name evidence="6" type="ORF">BCR36DRAFT_303065</name>
</gene>
<evidence type="ECO:0000256" key="4">
    <source>
        <dbReference type="RuleBase" id="RU362109"/>
    </source>
</evidence>
<dbReference type="InterPro" id="IPR016135">
    <property type="entry name" value="UBQ-conjugating_enzyme/RWD"/>
</dbReference>
<dbReference type="InterPro" id="IPR000608">
    <property type="entry name" value="UBC"/>
</dbReference>
<organism evidence="6 7">
    <name type="scientific">Piromyces finnis</name>
    <dbReference type="NCBI Taxonomy" id="1754191"/>
    <lineage>
        <taxon>Eukaryota</taxon>
        <taxon>Fungi</taxon>
        <taxon>Fungi incertae sedis</taxon>
        <taxon>Chytridiomycota</taxon>
        <taxon>Chytridiomycota incertae sedis</taxon>
        <taxon>Neocallimastigomycetes</taxon>
        <taxon>Neocallimastigales</taxon>
        <taxon>Neocallimastigaceae</taxon>
        <taxon>Piromyces</taxon>
    </lineage>
</organism>
<evidence type="ECO:0000313" key="7">
    <source>
        <dbReference type="Proteomes" id="UP000193719"/>
    </source>
</evidence>
<dbReference type="InterPro" id="IPR050113">
    <property type="entry name" value="Ub_conjugating_enzyme"/>
</dbReference>
<dbReference type="GO" id="GO:0005524">
    <property type="term" value="F:ATP binding"/>
    <property type="evidence" value="ECO:0007669"/>
    <property type="project" value="UniProtKB-UniRule"/>
</dbReference>
<dbReference type="Proteomes" id="UP000193719">
    <property type="component" value="Unassembled WGS sequence"/>
</dbReference>
<keyword evidence="4" id="KW-0067">ATP-binding</keyword>
<dbReference type="PROSITE" id="PS00183">
    <property type="entry name" value="UBC_1"/>
    <property type="match status" value="1"/>
</dbReference>
<evidence type="ECO:0000256" key="1">
    <source>
        <dbReference type="ARBA" id="ARBA00022679"/>
    </source>
</evidence>